<dbReference type="eggNOG" id="COG3405">
    <property type="taxonomic scope" value="Bacteria"/>
</dbReference>
<dbReference type="EMBL" id="BBLT01000006">
    <property type="protein sequence ID" value="GAL85787.1"/>
    <property type="molecule type" value="Genomic_DNA"/>
</dbReference>
<feature type="domain" description="Secretion system C-terminal sorting" evidence="1">
    <location>
        <begin position="422"/>
        <end position="485"/>
    </location>
</feature>
<feature type="domain" description="Ig-like" evidence="2">
    <location>
        <begin position="138"/>
        <end position="218"/>
    </location>
</feature>
<gene>
    <name evidence="3" type="ORF">MYP_3016</name>
</gene>
<name>A0A098LH98_9BACT</name>
<organism evidence="3 4">
    <name type="scientific">Sporocytophaga myxococcoides</name>
    <dbReference type="NCBI Taxonomy" id="153721"/>
    <lineage>
        <taxon>Bacteria</taxon>
        <taxon>Pseudomonadati</taxon>
        <taxon>Bacteroidota</taxon>
        <taxon>Cytophagia</taxon>
        <taxon>Cytophagales</taxon>
        <taxon>Cytophagaceae</taxon>
        <taxon>Sporocytophaga</taxon>
    </lineage>
</organism>
<reference evidence="3 4" key="1">
    <citation type="submission" date="2014-09" db="EMBL/GenBank/DDBJ databases">
        <title>Sporocytophaga myxococcoides PG-01 genome sequencing.</title>
        <authorList>
            <person name="Liu L."/>
            <person name="Gao P.J."/>
            <person name="Chen G.J."/>
            <person name="Wang L.S."/>
        </authorList>
    </citation>
    <scope>NUCLEOTIDE SEQUENCE [LARGE SCALE GENOMIC DNA]</scope>
    <source>
        <strain evidence="3 4">PG-01</strain>
    </source>
</reference>
<evidence type="ECO:0000259" key="1">
    <source>
        <dbReference type="Pfam" id="PF18962"/>
    </source>
</evidence>
<dbReference type="RefSeq" id="WP_081990532.1">
    <property type="nucleotide sequence ID" value="NZ_BBLT01000006.1"/>
</dbReference>
<evidence type="ECO:0000259" key="2">
    <source>
        <dbReference type="Pfam" id="PF19081"/>
    </source>
</evidence>
<protein>
    <recommendedName>
        <fullName evidence="5">Secretion system C-terminal sorting domain-containing protein</fullName>
    </recommendedName>
</protein>
<dbReference type="InterPro" id="IPR026444">
    <property type="entry name" value="Secre_tail"/>
</dbReference>
<dbReference type="OrthoDB" id="900954at2"/>
<evidence type="ECO:0000313" key="3">
    <source>
        <dbReference type="EMBL" id="GAL85787.1"/>
    </source>
</evidence>
<sequence length="490" mass="53391">MKKCLLNFIIILMIAGFNSIVYASSLDVSSQFLSYRGSAANRNPQPSVLLNNFSTCQSKVELDIYSDIFSSSNVWTGTANYSVYVNDALIGSYTQPSKILDISSYIPVTSVKLVSNASTWSVVILQVKVYGNNDPSQAPSATTPVLYSKNAQATPLTATMTNKGVKLKWYNSELGDNYSATAPTPSTANIDTISYWVSEADEDGCESKRAKIDVIVEPQSLIYHTSASSRNPKPSAILNNFSTCQKKVVLDLYSDIYSSSGVWTSTANYNLYVNNELVATYTNPSQTLDISSYIPVNSVSMTSNASTWSVVDLTVKVYGENDPSEVPSITTPVVYTIGTPAVPLTAAFTNTGIALKWYTSERGDNYSANAPTPSTAAIGTVSYWVAEADEDGCESKRAKIDVTVEDVLTSLNPSDNNSALLIYPNPVQSDINVQNYQDGDHLIIKDLNGRTLYNQEITSSMQTDGMMSGFYLYEIVRNSNTVQKGKLIKK</sequence>
<evidence type="ECO:0008006" key="5">
    <source>
        <dbReference type="Google" id="ProtNLM"/>
    </source>
</evidence>
<dbReference type="NCBIfam" id="TIGR04183">
    <property type="entry name" value="Por_Secre_tail"/>
    <property type="match status" value="1"/>
</dbReference>
<dbReference type="STRING" id="153721.MYP_3016"/>
<dbReference type="AlphaFoldDB" id="A0A098LH98"/>
<evidence type="ECO:0000313" key="4">
    <source>
        <dbReference type="Proteomes" id="UP000030185"/>
    </source>
</evidence>
<feature type="domain" description="Ig-like" evidence="2">
    <location>
        <begin position="326"/>
        <end position="404"/>
    </location>
</feature>
<accession>A0A098LH98</accession>
<keyword evidence="4" id="KW-1185">Reference proteome</keyword>
<dbReference type="Pfam" id="PF18962">
    <property type="entry name" value="Por_Secre_tail"/>
    <property type="match status" value="1"/>
</dbReference>
<dbReference type="Proteomes" id="UP000030185">
    <property type="component" value="Unassembled WGS sequence"/>
</dbReference>
<comment type="caution">
    <text evidence="3">The sequence shown here is derived from an EMBL/GenBank/DDBJ whole genome shotgun (WGS) entry which is preliminary data.</text>
</comment>
<dbReference type="InterPro" id="IPR044023">
    <property type="entry name" value="Ig_7"/>
</dbReference>
<proteinExistence type="predicted"/>
<dbReference type="Pfam" id="PF19081">
    <property type="entry name" value="Ig_7"/>
    <property type="match status" value="2"/>
</dbReference>